<name>A0A239ABZ1_9ACTN</name>
<reference evidence="2" key="1">
    <citation type="submission" date="2017-06" db="EMBL/GenBank/DDBJ databases">
        <authorList>
            <person name="Varghese N."/>
            <person name="Submissions S."/>
        </authorList>
    </citation>
    <scope>NUCLEOTIDE SEQUENCE [LARGE SCALE GENOMIC DNA]</scope>
    <source>
        <strain evidence="2">DSM 44485</strain>
    </source>
</reference>
<dbReference type="AlphaFoldDB" id="A0A239ABZ1"/>
<organism evidence="1 2">
    <name type="scientific">Actinomadura mexicana</name>
    <dbReference type="NCBI Taxonomy" id="134959"/>
    <lineage>
        <taxon>Bacteria</taxon>
        <taxon>Bacillati</taxon>
        <taxon>Actinomycetota</taxon>
        <taxon>Actinomycetes</taxon>
        <taxon>Streptosporangiales</taxon>
        <taxon>Thermomonosporaceae</taxon>
        <taxon>Actinomadura</taxon>
    </lineage>
</organism>
<dbReference type="EMBL" id="FZNP01000008">
    <property type="protein sequence ID" value="SNR92861.1"/>
    <property type="molecule type" value="Genomic_DNA"/>
</dbReference>
<sequence>MPAAQAPPPLDVNAGTVTVRQTQVELDTGELVIGPPKSRAGLRTMALPQAIIPDLRRHLGNLTGPEPEALIYQH</sequence>
<evidence type="ECO:0000313" key="1">
    <source>
        <dbReference type="EMBL" id="SNR92861.1"/>
    </source>
</evidence>
<dbReference type="Proteomes" id="UP000198420">
    <property type="component" value="Unassembled WGS sequence"/>
</dbReference>
<evidence type="ECO:0000313" key="2">
    <source>
        <dbReference type="Proteomes" id="UP000198420"/>
    </source>
</evidence>
<accession>A0A239ABZ1</accession>
<protein>
    <submittedName>
        <fullName evidence="1">Uncharacterized protein</fullName>
    </submittedName>
</protein>
<dbReference type="OrthoDB" id="1822491at2"/>
<dbReference type="RefSeq" id="WP_089313740.1">
    <property type="nucleotide sequence ID" value="NZ_FZNP01000008.1"/>
</dbReference>
<gene>
    <name evidence="1" type="ORF">SAMN06265355_108331</name>
</gene>
<proteinExistence type="predicted"/>
<keyword evidence="2" id="KW-1185">Reference proteome</keyword>